<gene>
    <name evidence="1" type="ORF">SMC1_02275</name>
</gene>
<keyword evidence="2" id="KW-1185">Reference proteome</keyword>
<evidence type="ECO:0000313" key="2">
    <source>
        <dbReference type="Proteomes" id="UP000266113"/>
    </source>
</evidence>
<sequence>MARNPFVLGLVGGDDLCDRRRELGELAGHARNHHNVILVSPRQYGKSSLVLAMQEQLRASGFVGMYVDLLTVASDDDVVRKLAAAVVAGVGRGADPVGLGERISGLFARIVPTIEFGLDGPTVTVTIAQGSDPALLLADVLDSLQKYAKRHGLSACVVLDEVQEIGRLPGARAIEAILRTHLQEHRDIPFFFVGSRRQALTEMFANARPLYQAGYLYPLERIPRVDFVPYITGRFAASGKKCSEETAGHIYDRVEGYPAYVQRLASSVWDLTSVLCTKEKVDEAYRRLLALAGVEHGATWMGLPLGQRALLQALAGEPTVQLTSADYLRRHGLVASSVQRAIKPLLEMDLVEHASETGRFFVVDPLLAAWVRWSPVVQLQKTRGGKA</sequence>
<dbReference type="RefSeq" id="WP_119085191.1">
    <property type="nucleotide sequence ID" value="NZ_QXIY01000008.1"/>
</dbReference>
<proteinExistence type="predicted"/>
<dbReference type="Proteomes" id="UP000266113">
    <property type="component" value="Unassembled WGS sequence"/>
</dbReference>
<dbReference type="AlphaFoldDB" id="A0A398DT13"/>
<organism evidence="1 2">
    <name type="scientific">Candidatus Cryosericum septentrionale</name>
    <dbReference type="NCBI Taxonomy" id="2290913"/>
    <lineage>
        <taxon>Bacteria</taxon>
        <taxon>Pseudomonadati</taxon>
        <taxon>Caldisericota/Cryosericota group</taxon>
        <taxon>Candidatus Cryosericota</taxon>
        <taxon>Candidatus Cryosericia</taxon>
        <taxon>Candidatus Cryosericales</taxon>
        <taxon>Candidatus Cryosericaceae</taxon>
        <taxon>Candidatus Cryosericum</taxon>
    </lineage>
</organism>
<dbReference type="Gene3D" id="3.40.50.300">
    <property type="entry name" value="P-loop containing nucleotide triphosphate hydrolases"/>
    <property type="match status" value="1"/>
</dbReference>
<reference evidence="1 2" key="1">
    <citation type="submission" date="2018-09" db="EMBL/GenBank/DDBJ databases">
        <title>Discovery and Ecogenomic Context for Candidatus Cryosericales, a Global Caldiserica Order Active in Thawing Permafrost.</title>
        <authorList>
            <person name="Martinez M.A."/>
            <person name="Woodcroft B.J."/>
            <person name="Ignacio Espinoza J.C."/>
            <person name="Zayed A."/>
            <person name="Singleton C.M."/>
            <person name="Boyd J."/>
            <person name="Li Y.-F."/>
            <person name="Purvine S."/>
            <person name="Maughan H."/>
            <person name="Hodgkins S.B."/>
            <person name="Anderson D."/>
            <person name="Sederholm M."/>
            <person name="Temperton B."/>
            <person name="Saleska S.R."/>
            <person name="Tyson G.W."/>
            <person name="Rich V.I."/>
        </authorList>
    </citation>
    <scope>NUCLEOTIDE SEQUENCE [LARGE SCALE GENOMIC DNA]</scope>
    <source>
        <strain evidence="1 2">SMC1</strain>
    </source>
</reference>
<protein>
    <recommendedName>
        <fullName evidence="3">ATP-binding protein</fullName>
    </recommendedName>
</protein>
<dbReference type="EMBL" id="QXIY01000008">
    <property type="protein sequence ID" value="RIE17283.1"/>
    <property type="molecule type" value="Genomic_DNA"/>
</dbReference>
<dbReference type="OrthoDB" id="9805535at2"/>
<dbReference type="InterPro" id="IPR027417">
    <property type="entry name" value="P-loop_NTPase"/>
</dbReference>
<name>A0A398DT13_9BACT</name>
<evidence type="ECO:0000313" key="1">
    <source>
        <dbReference type="EMBL" id="RIE17283.1"/>
    </source>
</evidence>
<comment type="caution">
    <text evidence="1">The sequence shown here is derived from an EMBL/GenBank/DDBJ whole genome shotgun (WGS) entry which is preliminary data.</text>
</comment>
<dbReference type="PANTHER" id="PTHR34301:SF8">
    <property type="entry name" value="ATPASE DOMAIN-CONTAINING PROTEIN"/>
    <property type="match status" value="1"/>
</dbReference>
<dbReference type="PANTHER" id="PTHR34301">
    <property type="entry name" value="DNA-BINDING PROTEIN-RELATED"/>
    <property type="match status" value="1"/>
</dbReference>
<evidence type="ECO:0008006" key="3">
    <source>
        <dbReference type="Google" id="ProtNLM"/>
    </source>
</evidence>
<dbReference type="SUPFAM" id="SSF52540">
    <property type="entry name" value="P-loop containing nucleoside triphosphate hydrolases"/>
    <property type="match status" value="1"/>
</dbReference>
<accession>A0A398DT13</accession>